<evidence type="ECO:0000256" key="15">
    <source>
        <dbReference type="ARBA" id="ARBA00030848"/>
    </source>
</evidence>
<dbReference type="SMART" id="SM00220">
    <property type="entry name" value="S_TKc"/>
    <property type="match status" value="1"/>
</dbReference>
<evidence type="ECO:0000256" key="6">
    <source>
        <dbReference type="ARBA" id="ARBA00012529"/>
    </source>
</evidence>
<evidence type="ECO:0000256" key="7">
    <source>
        <dbReference type="ARBA" id="ARBA00016378"/>
    </source>
</evidence>
<dbReference type="GO" id="GO:0033554">
    <property type="term" value="P:cellular response to stress"/>
    <property type="evidence" value="ECO:0007669"/>
    <property type="project" value="UniProtKB-ARBA"/>
</dbReference>
<comment type="catalytic activity">
    <reaction evidence="20">
        <text>CDP-choline + H2O = phosphocholine + CMP + 2 H(+)</text>
        <dbReference type="Rhea" id="RHEA:32487"/>
        <dbReference type="ChEBI" id="CHEBI:15377"/>
        <dbReference type="ChEBI" id="CHEBI:15378"/>
        <dbReference type="ChEBI" id="CHEBI:58779"/>
        <dbReference type="ChEBI" id="CHEBI:60377"/>
        <dbReference type="ChEBI" id="CHEBI:295975"/>
        <dbReference type="EC" id="3.6.1.53"/>
    </reaction>
</comment>
<evidence type="ECO:0000256" key="13">
    <source>
        <dbReference type="ARBA" id="ARBA00022840"/>
    </source>
</evidence>
<dbReference type="PROSITE" id="PS50011">
    <property type="entry name" value="PROTEIN_KINASE_DOM"/>
    <property type="match status" value="1"/>
</dbReference>
<dbReference type="GO" id="GO:0047631">
    <property type="term" value="F:ADP-ribose diphosphatase activity"/>
    <property type="evidence" value="ECO:0007669"/>
    <property type="project" value="UniProtKB-EC"/>
</dbReference>
<dbReference type="Gene3D" id="3.60.21.10">
    <property type="match status" value="1"/>
</dbReference>
<dbReference type="GO" id="GO:0005829">
    <property type="term" value="C:cytosol"/>
    <property type="evidence" value="ECO:0007669"/>
    <property type="project" value="UniProtKB-ARBA"/>
</dbReference>
<dbReference type="OrthoDB" id="10252354at2759"/>
<evidence type="ECO:0000256" key="24">
    <source>
        <dbReference type="ARBA" id="ARBA00049546"/>
    </source>
</evidence>
<evidence type="ECO:0000256" key="25">
    <source>
        <dbReference type="ARBA" id="ARBA00051693"/>
    </source>
</evidence>
<comment type="catalytic activity">
    <reaction evidence="22">
        <text>L-seryl-[protein] + ATP = O-phospho-L-seryl-[protein] + ADP + H(+)</text>
        <dbReference type="Rhea" id="RHEA:17989"/>
        <dbReference type="Rhea" id="RHEA-COMP:9863"/>
        <dbReference type="Rhea" id="RHEA-COMP:11604"/>
        <dbReference type="ChEBI" id="CHEBI:15378"/>
        <dbReference type="ChEBI" id="CHEBI:29999"/>
        <dbReference type="ChEBI" id="CHEBI:30616"/>
        <dbReference type="ChEBI" id="CHEBI:83421"/>
        <dbReference type="ChEBI" id="CHEBI:456216"/>
        <dbReference type="EC" id="2.7.12.2"/>
    </reaction>
</comment>
<evidence type="ECO:0000259" key="27">
    <source>
        <dbReference type="PROSITE" id="PS50011"/>
    </source>
</evidence>
<proteinExistence type="inferred from homology"/>
<dbReference type="InterPro" id="IPR011009">
    <property type="entry name" value="Kinase-like_dom_sf"/>
</dbReference>
<dbReference type="SUPFAM" id="SSF56112">
    <property type="entry name" value="Protein kinase-like (PK-like)"/>
    <property type="match status" value="1"/>
</dbReference>
<keyword evidence="11 26" id="KW-0547">Nucleotide-binding</keyword>
<dbReference type="CDD" id="cd07396">
    <property type="entry name" value="MPP_Nbla03831"/>
    <property type="match status" value="1"/>
</dbReference>
<dbReference type="InterPro" id="IPR041869">
    <property type="entry name" value="MPP_ADPRM"/>
</dbReference>
<comment type="catalytic activity">
    <reaction evidence="23">
        <text>L-threonyl-[protein] + ATP = O-phospho-L-threonyl-[protein] + ADP + H(+)</text>
        <dbReference type="Rhea" id="RHEA:46608"/>
        <dbReference type="Rhea" id="RHEA-COMP:11060"/>
        <dbReference type="Rhea" id="RHEA-COMP:11605"/>
        <dbReference type="ChEBI" id="CHEBI:15378"/>
        <dbReference type="ChEBI" id="CHEBI:30013"/>
        <dbReference type="ChEBI" id="CHEBI:30616"/>
        <dbReference type="ChEBI" id="CHEBI:61977"/>
        <dbReference type="ChEBI" id="CHEBI:456216"/>
        <dbReference type="EC" id="2.7.12.2"/>
    </reaction>
</comment>
<evidence type="ECO:0000256" key="22">
    <source>
        <dbReference type="ARBA" id="ARBA00049014"/>
    </source>
</evidence>
<dbReference type="AlphaFoldDB" id="A0A8J4UR66"/>
<dbReference type="InterPro" id="IPR029052">
    <property type="entry name" value="Metallo-depent_PP-like"/>
</dbReference>
<comment type="similarity">
    <text evidence="17">Belongs to the protein kinase superfamily. STE Ser/Thr protein kinase family. MAP kinase kinase subfamily.</text>
</comment>
<sequence length="635" mass="72457">MECSETPVFTFGLIADIQYADLKDGHNFHCTRKRYYRNSLHLLRNAIRHWNDEELKPGFILQLGDIIDGFNSSHGASDEALNKVMDEFRGCSVQVHHVWGNHEFYNFTRSALLSSALNTKVKGEEEDENTMDEIYAYHFSPAPKFRFVILDAYDLSIIGREKACEKYRQSFDIIREHNPNEELNQPPGLYPMDGRFVKFNGGFSQEQLNWLDKVLTSADEKDEKVTVVSHLPVHPLSTDSVCLAWNFDVILSLLQSHKSVVCFMAGHDHDGGYCVDPVGIHHLTVEGVIETPPDCDAFGTVYVYEDKMILRGKRKALKLNFANPPIKPNARLPIASANPSFHNPHIERLRNHSIESCGKLKISPEQHWDFTAEDLKDLGEIGRGAYGSVNKMVHKPSGQIMAVKRIRSTVDEKEQKQLLMDLDVVMRSSDCPYIVQFYGALFREGDCWICMELMSTSFDKFYKYVYCSLDDVIPEEILGKITLATVKALNHLKENLKIIHRDIKPSNILLDRNGNIKLCDFGISGQLVDSIAKTRDAGCRPYMAPERIDPSASRQGYDVRSDVWSLGITLYELATGRFPYPKWNSVFDQLTQVVKGDPPQLSNSEERQFSPKFINFVNLCLTKDESKRPKYRELL</sequence>
<dbReference type="Pfam" id="PF00149">
    <property type="entry name" value="Metallophos"/>
    <property type="match status" value="1"/>
</dbReference>
<evidence type="ECO:0000256" key="2">
    <source>
        <dbReference type="ARBA" id="ARBA00006362"/>
    </source>
</evidence>
<evidence type="ECO:0000256" key="3">
    <source>
        <dbReference type="ARBA" id="ARBA00011245"/>
    </source>
</evidence>
<evidence type="ECO:0000256" key="21">
    <source>
        <dbReference type="ARBA" id="ARBA00047894"/>
    </source>
</evidence>
<evidence type="ECO:0000313" key="28">
    <source>
        <dbReference type="EMBL" id="KAF5902962.1"/>
    </source>
</evidence>
<evidence type="ECO:0000256" key="16">
    <source>
        <dbReference type="ARBA" id="ARBA00032579"/>
    </source>
</evidence>
<feature type="domain" description="Protein kinase" evidence="27">
    <location>
        <begin position="375"/>
        <end position="635"/>
    </location>
</feature>
<keyword evidence="29" id="KW-1185">Reference proteome</keyword>
<evidence type="ECO:0000256" key="4">
    <source>
        <dbReference type="ARBA" id="ARBA00012443"/>
    </source>
</evidence>
<evidence type="ECO:0000256" key="9">
    <source>
        <dbReference type="ARBA" id="ARBA00022553"/>
    </source>
</evidence>
<evidence type="ECO:0000256" key="14">
    <source>
        <dbReference type="ARBA" id="ARBA00023137"/>
    </source>
</evidence>
<protein>
    <recommendedName>
        <fullName evidence="7">Manganese-dependent ADP-ribose/CDP-alcohol diphosphatase</fullName>
        <ecNumber evidence="18">2.7.12.2</ecNumber>
        <ecNumber evidence="5">3.6.1.13</ecNumber>
        <ecNumber evidence="4">3.6.1.16</ecNumber>
        <ecNumber evidence="6">3.6.1.53</ecNumber>
    </recommendedName>
    <alternativeName>
        <fullName evidence="16">ADPRibase-Mn</fullName>
    </alternativeName>
    <alternativeName>
        <fullName evidence="15">CDP-choline phosphohydrolase</fullName>
    </alternativeName>
</protein>
<comment type="catalytic activity">
    <reaction evidence="21">
        <text>ADP-D-ribose + H2O = D-ribose 5-phosphate + AMP + 2 H(+)</text>
        <dbReference type="Rhea" id="RHEA:10412"/>
        <dbReference type="ChEBI" id="CHEBI:15377"/>
        <dbReference type="ChEBI" id="CHEBI:15378"/>
        <dbReference type="ChEBI" id="CHEBI:57967"/>
        <dbReference type="ChEBI" id="CHEBI:78346"/>
        <dbReference type="ChEBI" id="CHEBI:456215"/>
        <dbReference type="EC" id="3.6.1.53"/>
    </reaction>
</comment>
<evidence type="ECO:0000256" key="17">
    <source>
        <dbReference type="ARBA" id="ARBA00038035"/>
    </source>
</evidence>
<dbReference type="GO" id="GO:0008545">
    <property type="term" value="F:JUN kinase kinase activity"/>
    <property type="evidence" value="ECO:0007669"/>
    <property type="project" value="TreeGrafter"/>
</dbReference>
<dbReference type="Proteomes" id="UP000727407">
    <property type="component" value="Unassembled WGS sequence"/>
</dbReference>
<keyword evidence="8" id="KW-0723">Serine/threonine-protein kinase</keyword>
<dbReference type="Pfam" id="PF00069">
    <property type="entry name" value="Pkinase"/>
    <property type="match status" value="1"/>
</dbReference>
<dbReference type="Gene3D" id="3.30.200.20">
    <property type="entry name" value="Phosphorylase Kinase, domain 1"/>
    <property type="match status" value="1"/>
</dbReference>
<comment type="catalytic activity">
    <reaction evidence="25">
        <text>L-tyrosyl-[protein] + ATP = O-phospho-L-tyrosyl-[protein] + ADP + H(+)</text>
        <dbReference type="Rhea" id="RHEA:10596"/>
        <dbReference type="Rhea" id="RHEA-COMP:10136"/>
        <dbReference type="Rhea" id="RHEA-COMP:20101"/>
        <dbReference type="ChEBI" id="CHEBI:15378"/>
        <dbReference type="ChEBI" id="CHEBI:30616"/>
        <dbReference type="ChEBI" id="CHEBI:46858"/>
        <dbReference type="ChEBI" id="CHEBI:61978"/>
        <dbReference type="ChEBI" id="CHEBI:456216"/>
        <dbReference type="EC" id="2.7.12.2"/>
    </reaction>
</comment>
<dbReference type="GO" id="GO:0004674">
    <property type="term" value="F:protein serine/threonine kinase activity"/>
    <property type="evidence" value="ECO:0007669"/>
    <property type="project" value="UniProtKB-KW"/>
</dbReference>
<feature type="non-terminal residue" evidence="28">
    <location>
        <position position="1"/>
    </location>
</feature>
<comment type="caution">
    <text evidence="28">The sequence shown here is derived from an EMBL/GenBank/DDBJ whole genome shotgun (WGS) entry which is preliminary data.</text>
</comment>
<dbReference type="InterPro" id="IPR000719">
    <property type="entry name" value="Prot_kinase_dom"/>
</dbReference>
<comment type="catalytic activity">
    <reaction evidence="24">
        <text>ADP-D-ribose + H2O = D-ribose 5-phosphate + AMP + 2 H(+)</text>
        <dbReference type="Rhea" id="RHEA:10412"/>
        <dbReference type="ChEBI" id="CHEBI:15377"/>
        <dbReference type="ChEBI" id="CHEBI:15378"/>
        <dbReference type="ChEBI" id="CHEBI:57967"/>
        <dbReference type="ChEBI" id="CHEBI:78346"/>
        <dbReference type="ChEBI" id="CHEBI:456215"/>
        <dbReference type="EC" id="3.6.1.13"/>
    </reaction>
</comment>
<dbReference type="EC" id="3.6.1.13" evidence="5"/>
<name>A0A8J4UR66_CLAMG</name>
<dbReference type="FunFam" id="3.30.200.20:FF:000126">
    <property type="entry name" value="Dual specificity mitogen-activated protein kinase kinase 4"/>
    <property type="match status" value="1"/>
</dbReference>
<gene>
    <name evidence="28" type="ORF">DAT39_007343</name>
</gene>
<dbReference type="InterPro" id="IPR017441">
    <property type="entry name" value="Protein_kinase_ATP_BS"/>
</dbReference>
<evidence type="ECO:0000256" key="19">
    <source>
        <dbReference type="ARBA" id="ARBA00047486"/>
    </source>
</evidence>
<dbReference type="EMBL" id="QNUK01000082">
    <property type="protein sequence ID" value="KAF5902962.1"/>
    <property type="molecule type" value="Genomic_DNA"/>
</dbReference>
<evidence type="ECO:0000256" key="20">
    <source>
        <dbReference type="ARBA" id="ARBA00047636"/>
    </source>
</evidence>
<dbReference type="PANTHER" id="PTHR48013">
    <property type="entry name" value="DUAL SPECIFICITY MITOGEN-ACTIVATED PROTEIN KINASE KINASE 5-RELATED"/>
    <property type="match status" value="1"/>
</dbReference>
<dbReference type="GO" id="GO:0047734">
    <property type="term" value="F:CDP-glycerol diphosphatase activity"/>
    <property type="evidence" value="ECO:0007669"/>
    <property type="project" value="UniProtKB-EC"/>
</dbReference>
<evidence type="ECO:0000256" key="8">
    <source>
        <dbReference type="ARBA" id="ARBA00022527"/>
    </source>
</evidence>
<dbReference type="Gene3D" id="1.10.510.10">
    <property type="entry name" value="Transferase(Phosphotransferase) domain 1"/>
    <property type="match status" value="1"/>
</dbReference>
<dbReference type="SUPFAM" id="SSF56300">
    <property type="entry name" value="Metallo-dependent phosphatases"/>
    <property type="match status" value="1"/>
</dbReference>
<dbReference type="EC" id="3.6.1.16" evidence="4"/>
<reference evidence="28" key="1">
    <citation type="submission" date="2020-07" db="EMBL/GenBank/DDBJ databases">
        <title>Clarias magur genome sequencing, assembly and annotation.</title>
        <authorList>
            <person name="Kushwaha B."/>
            <person name="Kumar R."/>
            <person name="Das P."/>
            <person name="Joshi C.G."/>
            <person name="Kumar D."/>
            <person name="Nagpure N.S."/>
            <person name="Pandey M."/>
            <person name="Agarwal S."/>
            <person name="Srivastava S."/>
            <person name="Singh M."/>
            <person name="Sahoo L."/>
            <person name="Jayasankar P."/>
            <person name="Meher P.K."/>
            <person name="Koringa P.G."/>
            <person name="Iquebal M.A."/>
            <person name="Das S.P."/>
            <person name="Bit A."/>
            <person name="Patnaik S."/>
            <person name="Patel N."/>
            <person name="Shah T.M."/>
            <person name="Hinsu A."/>
            <person name="Jena J.K."/>
        </authorList>
    </citation>
    <scope>NUCLEOTIDE SEQUENCE</scope>
    <source>
        <strain evidence="28">CIFAMagur01</strain>
        <tissue evidence="28">Testis</tissue>
    </source>
</reference>
<evidence type="ECO:0000256" key="11">
    <source>
        <dbReference type="ARBA" id="ARBA00022741"/>
    </source>
</evidence>
<dbReference type="GO" id="GO:0005524">
    <property type="term" value="F:ATP binding"/>
    <property type="evidence" value="ECO:0007669"/>
    <property type="project" value="UniProtKB-UniRule"/>
</dbReference>
<evidence type="ECO:0000256" key="26">
    <source>
        <dbReference type="PROSITE-ProRule" id="PRU10141"/>
    </source>
</evidence>
<comment type="similarity">
    <text evidence="2">Belongs to the ADPRibase-Mn family.</text>
</comment>
<comment type="cofactor">
    <cofactor evidence="1">
        <name>Mg(2+)</name>
        <dbReference type="ChEBI" id="CHEBI:18420"/>
    </cofactor>
</comment>
<keyword evidence="13 26" id="KW-0067">ATP-binding</keyword>
<keyword evidence="10" id="KW-0808">Transferase</keyword>
<comment type="catalytic activity">
    <reaction evidence="19">
        <text>CDP-glycerol + H2O = sn-glycerol 3-phosphate + CMP + 2 H(+)</text>
        <dbReference type="Rhea" id="RHEA:21692"/>
        <dbReference type="ChEBI" id="CHEBI:15377"/>
        <dbReference type="ChEBI" id="CHEBI:15378"/>
        <dbReference type="ChEBI" id="CHEBI:57597"/>
        <dbReference type="ChEBI" id="CHEBI:58311"/>
        <dbReference type="ChEBI" id="CHEBI:60377"/>
        <dbReference type="EC" id="3.6.1.16"/>
    </reaction>
</comment>
<keyword evidence="9" id="KW-0597">Phosphoprotein</keyword>
<evidence type="ECO:0000313" key="29">
    <source>
        <dbReference type="Proteomes" id="UP000727407"/>
    </source>
</evidence>
<evidence type="ECO:0000256" key="5">
    <source>
        <dbReference type="ARBA" id="ARBA00012453"/>
    </source>
</evidence>
<evidence type="ECO:0000256" key="12">
    <source>
        <dbReference type="ARBA" id="ARBA00022777"/>
    </source>
</evidence>
<dbReference type="CDD" id="cd06616">
    <property type="entry name" value="PKc_MKK4"/>
    <property type="match status" value="1"/>
</dbReference>
<dbReference type="PROSITE" id="PS00108">
    <property type="entry name" value="PROTEIN_KINASE_ST"/>
    <property type="match status" value="1"/>
</dbReference>
<dbReference type="GO" id="GO:0004713">
    <property type="term" value="F:protein tyrosine kinase activity"/>
    <property type="evidence" value="ECO:0007669"/>
    <property type="project" value="UniProtKB-KW"/>
</dbReference>
<keyword evidence="12 28" id="KW-0418">Kinase</keyword>
<dbReference type="FunFam" id="1.10.510.10:FF:000090">
    <property type="entry name" value="Dual specificity mitogen-activated protein kinase kinase 4"/>
    <property type="match status" value="1"/>
</dbReference>
<dbReference type="InterPro" id="IPR004843">
    <property type="entry name" value="Calcineurin-like_PHP"/>
</dbReference>
<accession>A0A8J4UR66</accession>
<evidence type="ECO:0000256" key="1">
    <source>
        <dbReference type="ARBA" id="ARBA00001946"/>
    </source>
</evidence>
<dbReference type="InterPro" id="IPR008271">
    <property type="entry name" value="Ser/Thr_kinase_AS"/>
</dbReference>
<evidence type="ECO:0000256" key="23">
    <source>
        <dbReference type="ARBA" id="ARBA00049299"/>
    </source>
</evidence>
<evidence type="ECO:0000256" key="18">
    <source>
        <dbReference type="ARBA" id="ARBA00038999"/>
    </source>
</evidence>
<dbReference type="PANTHER" id="PTHR48013:SF15">
    <property type="entry name" value="DUAL SPECIFICITY MITOGEN-ACTIVATED PROTEIN KINASE KINASE 4"/>
    <property type="match status" value="1"/>
</dbReference>
<organism evidence="28 29">
    <name type="scientific">Clarias magur</name>
    <name type="common">Asian catfish</name>
    <name type="synonym">Macropteronotus magur</name>
    <dbReference type="NCBI Taxonomy" id="1594786"/>
    <lineage>
        <taxon>Eukaryota</taxon>
        <taxon>Metazoa</taxon>
        <taxon>Chordata</taxon>
        <taxon>Craniata</taxon>
        <taxon>Vertebrata</taxon>
        <taxon>Euteleostomi</taxon>
        <taxon>Actinopterygii</taxon>
        <taxon>Neopterygii</taxon>
        <taxon>Teleostei</taxon>
        <taxon>Ostariophysi</taxon>
        <taxon>Siluriformes</taxon>
        <taxon>Clariidae</taxon>
        <taxon>Clarias</taxon>
    </lineage>
</organism>
<dbReference type="EC" id="3.6.1.53" evidence="6"/>
<keyword evidence="14" id="KW-0829">Tyrosine-protein kinase</keyword>
<feature type="binding site" evidence="26">
    <location>
        <position position="404"/>
    </location>
    <ligand>
        <name>ATP</name>
        <dbReference type="ChEBI" id="CHEBI:30616"/>
    </ligand>
</feature>
<evidence type="ECO:0000256" key="10">
    <source>
        <dbReference type="ARBA" id="ARBA00022679"/>
    </source>
</evidence>
<dbReference type="EC" id="2.7.12.2" evidence="18"/>
<dbReference type="PROSITE" id="PS00107">
    <property type="entry name" value="PROTEIN_KINASE_ATP"/>
    <property type="match status" value="1"/>
</dbReference>
<comment type="subunit">
    <text evidence="3">Monomer.</text>
</comment>